<accession>A0A2S5CI02</accession>
<organism evidence="1 2">
    <name type="scientific">Methylovulum psychrotolerans</name>
    <dbReference type="NCBI Taxonomy" id="1704499"/>
    <lineage>
        <taxon>Bacteria</taxon>
        <taxon>Pseudomonadati</taxon>
        <taxon>Pseudomonadota</taxon>
        <taxon>Gammaproteobacteria</taxon>
        <taxon>Methylococcales</taxon>
        <taxon>Methylococcaceae</taxon>
        <taxon>Methylovulum</taxon>
    </lineage>
</organism>
<comment type="caution">
    <text evidence="1">The sequence shown here is derived from an EMBL/GenBank/DDBJ whole genome shotgun (WGS) entry which is preliminary data.</text>
</comment>
<evidence type="ECO:0000313" key="1">
    <source>
        <dbReference type="EMBL" id="POZ50436.1"/>
    </source>
</evidence>
<proteinExistence type="predicted"/>
<sequence>MNNPFVGQWAYRSLLNDPNLNTAVNDLEFGQGVIDIHEDAMQILSGTIGGDGWSLKLQGSREYGSPMRVRFQGVGVVGGEQWIYDYEGYLVAHWPNGVQQIPALVGSVIRTIPHASSNGGISPAGVVASFYAVKL</sequence>
<dbReference type="RefSeq" id="WP_103975418.1">
    <property type="nucleotide sequence ID" value="NZ_PGFZ01000011.1"/>
</dbReference>
<dbReference type="AlphaFoldDB" id="A0A2S5CI02"/>
<gene>
    <name evidence="1" type="ORF">AADEFJLK_03849</name>
</gene>
<dbReference type="EMBL" id="PGFZ01000011">
    <property type="protein sequence ID" value="POZ50436.1"/>
    <property type="molecule type" value="Genomic_DNA"/>
</dbReference>
<name>A0A2S5CI02_9GAMM</name>
<reference evidence="1 2" key="1">
    <citation type="submission" date="2017-11" db="EMBL/GenBank/DDBJ databases">
        <title>Draft Genome Sequence of Methylobacter psychrotolerans Sph1T, an Obligate Methanotroph from Low-Temperature Environments.</title>
        <authorList>
            <person name="Oshkin I.Y."/>
            <person name="Miroshnikov K."/>
            <person name="Belova S.E."/>
            <person name="Korzhenkov A."/>
            <person name="Toshchakov S.V."/>
            <person name="Dedysh S.N."/>
        </authorList>
    </citation>
    <scope>NUCLEOTIDE SEQUENCE [LARGE SCALE GENOMIC DNA]</scope>
    <source>
        <strain evidence="1 2">Sph1</strain>
    </source>
</reference>
<protein>
    <submittedName>
        <fullName evidence="1">Uncharacterized protein</fullName>
    </submittedName>
</protein>
<evidence type="ECO:0000313" key="2">
    <source>
        <dbReference type="Proteomes" id="UP000237423"/>
    </source>
</evidence>
<dbReference type="Proteomes" id="UP000237423">
    <property type="component" value="Unassembled WGS sequence"/>
</dbReference>